<evidence type="ECO:0000313" key="1">
    <source>
        <dbReference type="EMBL" id="WFE89130.1"/>
    </source>
</evidence>
<dbReference type="EMBL" id="CP120863">
    <property type="protein sequence ID" value="WFE89130.1"/>
    <property type="molecule type" value="Genomic_DNA"/>
</dbReference>
<keyword evidence="2" id="KW-1185">Reference proteome</keyword>
<evidence type="ECO:0000313" key="2">
    <source>
        <dbReference type="Proteomes" id="UP001209803"/>
    </source>
</evidence>
<dbReference type="Proteomes" id="UP001209803">
    <property type="component" value="Chromosome"/>
</dbReference>
<protein>
    <submittedName>
        <fullName evidence="1">Uncharacterized protein</fullName>
    </submittedName>
</protein>
<organism evidence="1 2">
    <name type="scientific">Roseibium porphyridii</name>
    <dbReference type="NCBI Taxonomy" id="2866279"/>
    <lineage>
        <taxon>Bacteria</taxon>
        <taxon>Pseudomonadati</taxon>
        <taxon>Pseudomonadota</taxon>
        <taxon>Alphaproteobacteria</taxon>
        <taxon>Hyphomicrobiales</taxon>
        <taxon>Stappiaceae</taxon>
        <taxon>Roseibium</taxon>
    </lineage>
</organism>
<reference evidence="1 2" key="1">
    <citation type="submission" date="2023-03" db="EMBL/GenBank/DDBJ databases">
        <title>Roseibium porphyridii sp. nov. and Roseibium rhodosorbium sp. nov. isolated from marine algae, Porphyridium cruentum and Rhodosorus marinus, respectively.</title>
        <authorList>
            <person name="Lee M.W."/>
            <person name="Choi B.J."/>
            <person name="Lee J.K."/>
            <person name="Choi D.G."/>
            <person name="Baek J.H."/>
            <person name="Bayburt H."/>
            <person name="Kim J.M."/>
            <person name="Han D.M."/>
            <person name="Kim K.H."/>
            <person name="Jeon C.O."/>
        </authorList>
    </citation>
    <scope>NUCLEOTIDE SEQUENCE [LARGE SCALE GENOMIC DNA]</scope>
    <source>
        <strain evidence="1 2">KMA01</strain>
    </source>
</reference>
<dbReference type="RefSeq" id="WP_265680621.1">
    <property type="nucleotide sequence ID" value="NZ_CP120863.1"/>
</dbReference>
<proteinExistence type="predicted"/>
<name>A0ABY8F5J6_9HYPH</name>
<accession>A0ABY8F5J6</accession>
<gene>
    <name evidence="1" type="ORF">K1718_23705</name>
</gene>
<sequence length="73" mass="8230">MDLQALTAVGLHQHKMNSFDPAGEDEYYVQSGKMTGLVDGMVEAVASLKRFVRFLRSSEAARFRRLEKQRAAI</sequence>